<evidence type="ECO:0000256" key="1">
    <source>
        <dbReference type="ARBA" id="ARBA00022729"/>
    </source>
</evidence>
<dbReference type="AlphaFoldDB" id="R4XD56"/>
<dbReference type="eggNOG" id="ENOG502SCJB">
    <property type="taxonomic scope" value="Eukaryota"/>
</dbReference>
<feature type="domain" description="Hyphally-regulated cell wall protein N-terminal" evidence="5">
    <location>
        <begin position="44"/>
        <end position="356"/>
    </location>
</feature>
<evidence type="ECO:0000256" key="4">
    <source>
        <dbReference type="SAM" id="SignalP"/>
    </source>
</evidence>
<accession>R4XD56</accession>
<evidence type="ECO:0000256" key="2">
    <source>
        <dbReference type="ARBA" id="ARBA00023180"/>
    </source>
</evidence>
<sequence>MHPKTAFAILATATTGVQGYTSSNNIQTSYTDKAAGTSLGDINQLTTIQKGVSYWLAGLGVHNVWGNIDNYGRIVISQSKVYLAAYGGLASAWSGSDINNGNFRNFAGASLHVTDDSSISGAVYGWLLNSMQNDGSLQFCGRGDEVGSLYSLYCRDNCVNNGLISFEQIHGNNGFGSSWRNYILTPSSLTPSQTITNNGAFLIRNQRVDLVQNYLGTGCWIVGQYATMYMQDGTGLFQNPNYGETFAGQSISFSDDTGVIHMDPHVYLHNYKFGAMVYGFQAGNVFEFFDFIKDILYSGEYLTVSFFNGYKVQIDIGTGYDSAGFSTYQHASNYGTYNAVRYTGSAPSRAQPGQCLMTMSPCAAVSDALLIDVGTCTDSTKCSGTTGAVVTTNDIKAAVPTSTTQSTTTLAAALTTASTTSIATGQKVVPTTSASSSTTLATKKSTSTSSKSSSSSSTTVTSSSKSTAAATSTSTSSSSTSTKAGASSSLSSSSSTSTKAGASSSSSSSTSSSVSSFTTSTRTVATTTSSQAAAVTTPATFYLQSSCDGSCLGHFAADGQIYSNTYSSGTNDYDSFYINGTQLWDYTLNTLCVASENAGSETRFQCSNDLDSVNGKPVVGGFGLVNQKYLTYQSSTNWYGCGVLDLDDNYEPNGLTYSTKNGDPSVCRSCSLLKVTDVSQCSNQNAATPTTASNIPAYTNAV</sequence>
<name>R4XD56_TAPDE</name>
<protein>
    <recommendedName>
        <fullName evidence="5">Hyphally-regulated cell wall protein N-terminal domain-containing protein</fullName>
    </recommendedName>
</protein>
<proteinExistence type="predicted"/>
<dbReference type="InterPro" id="IPR021031">
    <property type="entry name" value="Hyphal-reg_cell_wall_N"/>
</dbReference>
<keyword evidence="2" id="KW-0325">Glycoprotein</keyword>
<dbReference type="OrthoDB" id="271448at2759"/>
<evidence type="ECO:0000313" key="7">
    <source>
        <dbReference type="Proteomes" id="UP000013776"/>
    </source>
</evidence>
<dbReference type="GO" id="GO:0009277">
    <property type="term" value="C:fungal-type cell wall"/>
    <property type="evidence" value="ECO:0007669"/>
    <property type="project" value="UniProtKB-ARBA"/>
</dbReference>
<dbReference type="VEuPathDB" id="FungiDB:TAPDE_004074"/>
<keyword evidence="7" id="KW-1185">Reference proteome</keyword>
<gene>
    <name evidence="6" type="ORF">TAPDE_004074</name>
</gene>
<keyword evidence="1 4" id="KW-0732">Signal</keyword>
<evidence type="ECO:0000256" key="3">
    <source>
        <dbReference type="SAM" id="MobiDB-lite"/>
    </source>
</evidence>
<comment type="caution">
    <text evidence="6">The sequence shown here is derived from an EMBL/GenBank/DDBJ whole genome shotgun (WGS) entry which is preliminary data.</text>
</comment>
<dbReference type="STRING" id="1097556.R4XD56"/>
<feature type="chain" id="PRO_5004373238" description="Hyphally-regulated cell wall protein N-terminal domain-containing protein" evidence="4">
    <location>
        <begin position="20"/>
        <end position="702"/>
    </location>
</feature>
<dbReference type="Pfam" id="PF11765">
    <property type="entry name" value="Hyphal_reg_CWP"/>
    <property type="match status" value="1"/>
</dbReference>
<dbReference type="Proteomes" id="UP000013776">
    <property type="component" value="Unassembled WGS sequence"/>
</dbReference>
<evidence type="ECO:0000259" key="5">
    <source>
        <dbReference type="Pfam" id="PF11765"/>
    </source>
</evidence>
<dbReference type="EMBL" id="CAHR02000174">
    <property type="protein sequence ID" value="CCG83755.1"/>
    <property type="molecule type" value="Genomic_DNA"/>
</dbReference>
<feature type="compositionally biased region" description="Low complexity" evidence="3">
    <location>
        <begin position="431"/>
        <end position="515"/>
    </location>
</feature>
<evidence type="ECO:0000313" key="6">
    <source>
        <dbReference type="EMBL" id="CCG83755.1"/>
    </source>
</evidence>
<reference evidence="6 7" key="1">
    <citation type="journal article" date="2013" name="MBio">
        <title>Genome sequencing of the plant pathogen Taphrina deformans, the causal agent of peach leaf curl.</title>
        <authorList>
            <person name="Cisse O.H."/>
            <person name="Almeida J.M.G.C.F."/>
            <person name="Fonseca A."/>
            <person name="Kumar A.A."/>
            <person name="Salojaervi J."/>
            <person name="Overmyer K."/>
            <person name="Hauser P.M."/>
            <person name="Pagni M."/>
        </authorList>
    </citation>
    <scope>NUCLEOTIDE SEQUENCE [LARGE SCALE GENOMIC DNA]</scope>
    <source>
        <strain evidence="7">PYCC 5710 / ATCC 11124 / CBS 356.35 / IMI 108563 / JCM 9778 / NBRC 8474</strain>
    </source>
</reference>
<feature type="region of interest" description="Disordered" evidence="3">
    <location>
        <begin position="426"/>
        <end position="515"/>
    </location>
</feature>
<organism evidence="6 7">
    <name type="scientific">Taphrina deformans (strain PYCC 5710 / ATCC 11124 / CBS 356.35 / IMI 108563 / JCM 9778 / NBRC 8474)</name>
    <name type="common">Peach leaf curl fungus</name>
    <name type="synonym">Lalaria deformans</name>
    <dbReference type="NCBI Taxonomy" id="1097556"/>
    <lineage>
        <taxon>Eukaryota</taxon>
        <taxon>Fungi</taxon>
        <taxon>Dikarya</taxon>
        <taxon>Ascomycota</taxon>
        <taxon>Taphrinomycotina</taxon>
        <taxon>Taphrinomycetes</taxon>
        <taxon>Taphrinales</taxon>
        <taxon>Taphrinaceae</taxon>
        <taxon>Taphrina</taxon>
    </lineage>
</organism>
<feature type="signal peptide" evidence="4">
    <location>
        <begin position="1"/>
        <end position="19"/>
    </location>
</feature>